<keyword evidence="1 5" id="KW-0479">Metal-binding</keyword>
<evidence type="ECO:0000256" key="5">
    <source>
        <dbReference type="PROSITE-ProRule" id="PRU00723"/>
    </source>
</evidence>
<feature type="region of interest" description="Disordered" evidence="6">
    <location>
        <begin position="687"/>
        <end position="725"/>
    </location>
</feature>
<name>A0A165UGJ7_9APHY</name>
<dbReference type="Gene3D" id="4.10.1000.10">
    <property type="entry name" value="Zinc finger, CCCH-type"/>
    <property type="match status" value="2"/>
</dbReference>
<evidence type="ECO:0000313" key="8">
    <source>
        <dbReference type="EMBL" id="KZT74878.1"/>
    </source>
</evidence>
<proteinExistence type="predicted"/>
<evidence type="ECO:0000256" key="2">
    <source>
        <dbReference type="ARBA" id="ARBA00022737"/>
    </source>
</evidence>
<feature type="region of interest" description="Disordered" evidence="6">
    <location>
        <begin position="570"/>
        <end position="596"/>
    </location>
</feature>
<dbReference type="InterPro" id="IPR036855">
    <property type="entry name" value="Znf_CCCH_sf"/>
</dbReference>
<feature type="region of interest" description="Disordered" evidence="6">
    <location>
        <begin position="740"/>
        <end position="767"/>
    </location>
</feature>
<dbReference type="GO" id="GO:0003729">
    <property type="term" value="F:mRNA binding"/>
    <property type="evidence" value="ECO:0007669"/>
    <property type="project" value="InterPro"/>
</dbReference>
<accession>A0A165UGJ7</accession>
<feature type="compositionally biased region" description="Polar residues" evidence="6">
    <location>
        <begin position="155"/>
        <end position="201"/>
    </location>
</feature>
<evidence type="ECO:0000256" key="1">
    <source>
        <dbReference type="ARBA" id="ARBA00022723"/>
    </source>
</evidence>
<dbReference type="SMART" id="SM00356">
    <property type="entry name" value="ZnF_C3H1"/>
    <property type="match status" value="2"/>
</dbReference>
<protein>
    <recommendedName>
        <fullName evidence="7">C3H1-type domain-containing protein</fullName>
    </recommendedName>
</protein>
<dbReference type="InterPro" id="IPR000571">
    <property type="entry name" value="Znf_CCCH"/>
</dbReference>
<dbReference type="AlphaFoldDB" id="A0A165UGJ7"/>
<dbReference type="Pfam" id="PF00642">
    <property type="entry name" value="zf-CCCH"/>
    <property type="match status" value="2"/>
</dbReference>
<evidence type="ECO:0000256" key="4">
    <source>
        <dbReference type="ARBA" id="ARBA00022833"/>
    </source>
</evidence>
<dbReference type="PANTHER" id="PTHR12547">
    <property type="entry name" value="CCCH ZINC FINGER/TIS11-RELATED"/>
    <property type="match status" value="1"/>
</dbReference>
<feature type="zinc finger region" description="C3H1-type" evidence="5">
    <location>
        <begin position="495"/>
        <end position="523"/>
    </location>
</feature>
<evidence type="ECO:0000259" key="7">
    <source>
        <dbReference type="PROSITE" id="PS50103"/>
    </source>
</evidence>
<feature type="region of interest" description="Disordered" evidence="6">
    <location>
        <begin position="527"/>
        <end position="557"/>
    </location>
</feature>
<sequence length="767" mass="81146">MLTTPRRAHTGRMSKAELADQSVLSPASGGARWRFNGNGQLVDSASAGWDLAEEISKMRVNGDDDSTNPQLHTPPPSKSNGLSQFHEMSPMESSSETSLESGSSSTLDHTANALSHSRESSADTTASQTLRGASLVPLKMGAVGETRNRPHSYSGGLSSTDLTRLQQAGSSPGNKEPWSSSNGTPERQMQAEQPSYPSLTVHTGGPRPQDLHLSQLASPGARPDDQSTDYQAQQRQFSAMQQGPVVGPGGAVPSYVPGRPSNMPYRQAPRTFNPTLPPVMPSPTNFAYAAPPPPPSMPIGNPQQQLYEMMLPTPPLDNPTMARLQQHGPFRGTHQHSTSDSATIRDPAALALINSNIQAFAAGQMYPPALPPPAALSMFASQFYGTPQDAYASPDLAAAQMMARLQSQYGGAYGVPLPGQNAGVASPNTAGNATNQGLNALGPGGTGPSANNRKLGLYKTELCRSWEEKGSCRYGAKCQFAHGEEELRKVQRHPKYKTEICRTFWVSGSCPYGKRCCFIHTELPASGAPPGVDGAPPPSNTHGRDRSDSTNSDPNEVSTSLLARITARRSQEIPIGSNGGSGNTTPPSATYSTRPRSLHVDTSILDSAVSTKQNKSAYPTFAHNGILRPAGEEVTARSPGPVTAGPDFGRHASARLDIVGSQMNKNGTPNSNVRNSFNGSDMQLDFNTTPTATNVPNQLGSSSEAPKPASRINGHVRSGSAGNWGSATRTSHLAAYPLSSIPGNELKANSPWADYSAGSRLAEQNWT</sequence>
<dbReference type="SUPFAM" id="SSF90229">
    <property type="entry name" value="CCCH zinc finger"/>
    <property type="match status" value="2"/>
</dbReference>
<dbReference type="FunFam" id="4.10.1000.10:FF:000002">
    <property type="entry name" value="Zinc finger protein 36, C3H1 type-like 1"/>
    <property type="match status" value="1"/>
</dbReference>
<gene>
    <name evidence="8" type="ORF">DAEQUDRAFT_10977</name>
</gene>
<evidence type="ECO:0000256" key="3">
    <source>
        <dbReference type="ARBA" id="ARBA00022771"/>
    </source>
</evidence>
<organism evidence="8 9">
    <name type="scientific">Daedalea quercina L-15889</name>
    <dbReference type="NCBI Taxonomy" id="1314783"/>
    <lineage>
        <taxon>Eukaryota</taxon>
        <taxon>Fungi</taxon>
        <taxon>Dikarya</taxon>
        <taxon>Basidiomycota</taxon>
        <taxon>Agaricomycotina</taxon>
        <taxon>Agaricomycetes</taxon>
        <taxon>Polyporales</taxon>
        <taxon>Fomitopsis</taxon>
    </lineage>
</organism>
<feature type="domain" description="C3H1-type" evidence="7">
    <location>
        <begin position="495"/>
        <end position="523"/>
    </location>
</feature>
<keyword evidence="2" id="KW-0677">Repeat</keyword>
<evidence type="ECO:0000313" key="9">
    <source>
        <dbReference type="Proteomes" id="UP000076727"/>
    </source>
</evidence>
<feature type="domain" description="C3H1-type" evidence="7">
    <location>
        <begin position="457"/>
        <end position="485"/>
    </location>
</feature>
<dbReference type="Proteomes" id="UP000076727">
    <property type="component" value="Unassembled WGS sequence"/>
</dbReference>
<evidence type="ECO:0000256" key="6">
    <source>
        <dbReference type="SAM" id="MobiDB-lite"/>
    </source>
</evidence>
<dbReference type="STRING" id="1314783.A0A165UGJ7"/>
<dbReference type="EMBL" id="KV429032">
    <property type="protein sequence ID" value="KZT74878.1"/>
    <property type="molecule type" value="Genomic_DNA"/>
</dbReference>
<dbReference type="InterPro" id="IPR045877">
    <property type="entry name" value="ZFP36-like"/>
</dbReference>
<feature type="compositionally biased region" description="Basic residues" evidence="6">
    <location>
        <begin position="1"/>
        <end position="12"/>
    </location>
</feature>
<reference evidence="8 9" key="1">
    <citation type="journal article" date="2016" name="Mol. Biol. Evol.">
        <title>Comparative Genomics of Early-Diverging Mushroom-Forming Fungi Provides Insights into the Origins of Lignocellulose Decay Capabilities.</title>
        <authorList>
            <person name="Nagy L.G."/>
            <person name="Riley R."/>
            <person name="Tritt A."/>
            <person name="Adam C."/>
            <person name="Daum C."/>
            <person name="Floudas D."/>
            <person name="Sun H."/>
            <person name="Yadav J.S."/>
            <person name="Pangilinan J."/>
            <person name="Larsson K.H."/>
            <person name="Matsuura K."/>
            <person name="Barry K."/>
            <person name="Labutti K."/>
            <person name="Kuo R."/>
            <person name="Ohm R.A."/>
            <person name="Bhattacharya S.S."/>
            <person name="Shirouzu T."/>
            <person name="Yoshinaga Y."/>
            <person name="Martin F.M."/>
            <person name="Grigoriev I.V."/>
            <person name="Hibbett D.S."/>
        </authorList>
    </citation>
    <scope>NUCLEOTIDE SEQUENCE [LARGE SCALE GENOMIC DNA]</scope>
    <source>
        <strain evidence="8 9">L-15889</strain>
    </source>
</reference>
<feature type="compositionally biased region" description="Polar residues" evidence="6">
    <location>
        <begin position="122"/>
        <end position="131"/>
    </location>
</feature>
<dbReference type="PANTHER" id="PTHR12547:SF18">
    <property type="entry name" value="PROTEIN TIS11"/>
    <property type="match status" value="1"/>
</dbReference>
<keyword evidence="4 5" id="KW-0862">Zinc</keyword>
<dbReference type="GO" id="GO:0008270">
    <property type="term" value="F:zinc ion binding"/>
    <property type="evidence" value="ECO:0007669"/>
    <property type="project" value="UniProtKB-KW"/>
</dbReference>
<keyword evidence="9" id="KW-1185">Reference proteome</keyword>
<dbReference type="PROSITE" id="PS50103">
    <property type="entry name" value="ZF_C3H1"/>
    <property type="match status" value="2"/>
</dbReference>
<keyword evidence="3 5" id="KW-0863">Zinc-finger</keyword>
<feature type="zinc finger region" description="C3H1-type" evidence="5">
    <location>
        <begin position="457"/>
        <end position="485"/>
    </location>
</feature>
<feature type="compositionally biased region" description="Low complexity" evidence="6">
    <location>
        <begin position="87"/>
        <end position="107"/>
    </location>
</feature>
<feature type="region of interest" description="Disordered" evidence="6">
    <location>
        <begin position="1"/>
        <end position="32"/>
    </location>
</feature>
<dbReference type="FunFam" id="4.10.1000.10:FF:000001">
    <property type="entry name" value="zinc finger CCCH domain-containing protein 15-like"/>
    <property type="match status" value="1"/>
</dbReference>
<dbReference type="OrthoDB" id="410307at2759"/>
<feature type="compositionally biased region" description="Polar residues" evidence="6">
    <location>
        <begin position="583"/>
        <end position="595"/>
    </location>
</feature>
<feature type="compositionally biased region" description="Polar residues" evidence="6">
    <location>
        <begin position="687"/>
        <end position="704"/>
    </location>
</feature>
<feature type="region of interest" description="Disordered" evidence="6">
    <location>
        <begin position="60"/>
        <end position="235"/>
    </location>
</feature>